<protein>
    <submittedName>
        <fullName evidence="2">Uncharacterized protein</fullName>
    </submittedName>
</protein>
<accession>A0AAV2HQI7</accession>
<name>A0AAV2HQI7_LYMST</name>
<keyword evidence="3" id="KW-1185">Reference proteome</keyword>
<evidence type="ECO:0000256" key="1">
    <source>
        <dbReference type="SAM" id="MobiDB-lite"/>
    </source>
</evidence>
<evidence type="ECO:0000313" key="2">
    <source>
        <dbReference type="EMBL" id="CAL1535765.1"/>
    </source>
</evidence>
<sequence>MGSVDLKKMCLAWFKRQPESNSNATVNLNNIVTKIEGDVRWTATVPVTQAQRGPVRKATVKFNRRMEDILAELEISKESETVADVTLTDGVVKGLGEKSITLRRPPGVGKAFASGITVKPGQNRTVSKKSDPASPRTSECNPPVRANGATATATITSRESSYKGRFEITVSLDGDVIFLPGDQQNIGEIIRELPKIERDPFFILDGKACLIVTGEVELRWDEPDTIQWSSSP</sequence>
<reference evidence="2 3" key="1">
    <citation type="submission" date="2024-04" db="EMBL/GenBank/DDBJ databases">
        <authorList>
            <consortium name="Genoscope - CEA"/>
            <person name="William W."/>
        </authorList>
    </citation>
    <scope>NUCLEOTIDE SEQUENCE [LARGE SCALE GENOMIC DNA]</scope>
</reference>
<gene>
    <name evidence="2" type="ORF">GSLYS_00009725001</name>
</gene>
<proteinExistence type="predicted"/>
<organism evidence="2 3">
    <name type="scientific">Lymnaea stagnalis</name>
    <name type="common">Great pond snail</name>
    <name type="synonym">Helix stagnalis</name>
    <dbReference type="NCBI Taxonomy" id="6523"/>
    <lineage>
        <taxon>Eukaryota</taxon>
        <taxon>Metazoa</taxon>
        <taxon>Spiralia</taxon>
        <taxon>Lophotrochozoa</taxon>
        <taxon>Mollusca</taxon>
        <taxon>Gastropoda</taxon>
        <taxon>Heterobranchia</taxon>
        <taxon>Euthyneura</taxon>
        <taxon>Panpulmonata</taxon>
        <taxon>Hygrophila</taxon>
        <taxon>Lymnaeoidea</taxon>
        <taxon>Lymnaeidae</taxon>
        <taxon>Lymnaea</taxon>
    </lineage>
</organism>
<evidence type="ECO:0000313" key="3">
    <source>
        <dbReference type="Proteomes" id="UP001497497"/>
    </source>
</evidence>
<feature type="region of interest" description="Disordered" evidence="1">
    <location>
        <begin position="120"/>
        <end position="144"/>
    </location>
</feature>
<dbReference type="Proteomes" id="UP001497497">
    <property type="component" value="Unassembled WGS sequence"/>
</dbReference>
<dbReference type="EMBL" id="CAXITT010000210">
    <property type="protein sequence ID" value="CAL1535765.1"/>
    <property type="molecule type" value="Genomic_DNA"/>
</dbReference>
<comment type="caution">
    <text evidence="2">The sequence shown here is derived from an EMBL/GenBank/DDBJ whole genome shotgun (WGS) entry which is preliminary data.</text>
</comment>
<dbReference type="AlphaFoldDB" id="A0AAV2HQI7"/>